<feature type="transmembrane region" description="Helical" evidence="7">
    <location>
        <begin position="319"/>
        <end position="339"/>
    </location>
</feature>
<feature type="transmembrane region" description="Helical" evidence="7">
    <location>
        <begin position="411"/>
        <end position="432"/>
    </location>
</feature>
<dbReference type="STRING" id="1884261.A0A5C3QPR9"/>
<evidence type="ECO:0000256" key="7">
    <source>
        <dbReference type="SAM" id="Phobius"/>
    </source>
</evidence>
<comment type="subcellular location">
    <subcellularLocation>
        <location evidence="1">Membrane</location>
        <topology evidence="1">Multi-pass membrane protein</topology>
    </subcellularLocation>
</comment>
<dbReference type="Gene3D" id="1.20.1250.20">
    <property type="entry name" value="MFS general substrate transporter like domains"/>
    <property type="match status" value="1"/>
</dbReference>
<organism evidence="8 9">
    <name type="scientific">Pterulicium gracile</name>
    <dbReference type="NCBI Taxonomy" id="1884261"/>
    <lineage>
        <taxon>Eukaryota</taxon>
        <taxon>Fungi</taxon>
        <taxon>Dikarya</taxon>
        <taxon>Basidiomycota</taxon>
        <taxon>Agaricomycotina</taxon>
        <taxon>Agaricomycetes</taxon>
        <taxon>Agaricomycetidae</taxon>
        <taxon>Agaricales</taxon>
        <taxon>Pleurotineae</taxon>
        <taxon>Pterulaceae</taxon>
        <taxon>Pterulicium</taxon>
    </lineage>
</organism>
<feature type="transmembrane region" description="Helical" evidence="7">
    <location>
        <begin position="377"/>
        <end position="399"/>
    </location>
</feature>
<gene>
    <name evidence="8" type="ORF">BDV98DRAFT_605403</name>
</gene>
<feature type="region of interest" description="Disordered" evidence="6">
    <location>
        <begin position="1"/>
        <end position="20"/>
    </location>
</feature>
<feature type="transmembrane region" description="Helical" evidence="7">
    <location>
        <begin position="213"/>
        <end position="232"/>
    </location>
</feature>
<feature type="transmembrane region" description="Helical" evidence="7">
    <location>
        <begin position="114"/>
        <end position="135"/>
    </location>
</feature>
<evidence type="ECO:0000256" key="5">
    <source>
        <dbReference type="ARBA" id="ARBA00023136"/>
    </source>
</evidence>
<evidence type="ECO:0000256" key="1">
    <source>
        <dbReference type="ARBA" id="ARBA00004141"/>
    </source>
</evidence>
<reference evidence="8 9" key="1">
    <citation type="journal article" date="2019" name="Nat. Ecol. Evol.">
        <title>Megaphylogeny resolves global patterns of mushroom evolution.</title>
        <authorList>
            <person name="Varga T."/>
            <person name="Krizsan K."/>
            <person name="Foldi C."/>
            <person name="Dima B."/>
            <person name="Sanchez-Garcia M."/>
            <person name="Sanchez-Ramirez S."/>
            <person name="Szollosi G.J."/>
            <person name="Szarkandi J.G."/>
            <person name="Papp V."/>
            <person name="Albert L."/>
            <person name="Andreopoulos W."/>
            <person name="Angelini C."/>
            <person name="Antonin V."/>
            <person name="Barry K.W."/>
            <person name="Bougher N.L."/>
            <person name="Buchanan P."/>
            <person name="Buyck B."/>
            <person name="Bense V."/>
            <person name="Catcheside P."/>
            <person name="Chovatia M."/>
            <person name="Cooper J."/>
            <person name="Damon W."/>
            <person name="Desjardin D."/>
            <person name="Finy P."/>
            <person name="Geml J."/>
            <person name="Haridas S."/>
            <person name="Hughes K."/>
            <person name="Justo A."/>
            <person name="Karasinski D."/>
            <person name="Kautmanova I."/>
            <person name="Kiss B."/>
            <person name="Kocsube S."/>
            <person name="Kotiranta H."/>
            <person name="LaButti K.M."/>
            <person name="Lechner B.E."/>
            <person name="Liimatainen K."/>
            <person name="Lipzen A."/>
            <person name="Lukacs Z."/>
            <person name="Mihaltcheva S."/>
            <person name="Morgado L.N."/>
            <person name="Niskanen T."/>
            <person name="Noordeloos M.E."/>
            <person name="Ohm R.A."/>
            <person name="Ortiz-Santana B."/>
            <person name="Ovrebo C."/>
            <person name="Racz N."/>
            <person name="Riley R."/>
            <person name="Savchenko A."/>
            <person name="Shiryaev A."/>
            <person name="Soop K."/>
            <person name="Spirin V."/>
            <person name="Szebenyi C."/>
            <person name="Tomsovsky M."/>
            <person name="Tulloss R.E."/>
            <person name="Uehling J."/>
            <person name="Grigoriev I.V."/>
            <person name="Vagvolgyi C."/>
            <person name="Papp T."/>
            <person name="Martin F.M."/>
            <person name="Miettinen O."/>
            <person name="Hibbett D.S."/>
            <person name="Nagy L.G."/>
        </authorList>
    </citation>
    <scope>NUCLEOTIDE SEQUENCE [LARGE SCALE GENOMIC DNA]</scope>
    <source>
        <strain evidence="8 9">CBS 309.79</strain>
    </source>
</reference>
<dbReference type="Proteomes" id="UP000305067">
    <property type="component" value="Unassembled WGS sequence"/>
</dbReference>
<evidence type="ECO:0000256" key="4">
    <source>
        <dbReference type="ARBA" id="ARBA00022989"/>
    </source>
</evidence>
<dbReference type="GO" id="GO:0022857">
    <property type="term" value="F:transmembrane transporter activity"/>
    <property type="evidence" value="ECO:0007669"/>
    <property type="project" value="InterPro"/>
</dbReference>
<dbReference type="GO" id="GO:0016020">
    <property type="term" value="C:membrane"/>
    <property type="evidence" value="ECO:0007669"/>
    <property type="project" value="UniProtKB-SubCell"/>
</dbReference>
<feature type="transmembrane region" description="Helical" evidence="7">
    <location>
        <begin position="176"/>
        <end position="201"/>
    </location>
</feature>
<feature type="transmembrane region" description="Helical" evidence="7">
    <location>
        <begin position="444"/>
        <end position="463"/>
    </location>
</feature>
<evidence type="ECO:0000313" key="9">
    <source>
        <dbReference type="Proteomes" id="UP000305067"/>
    </source>
</evidence>
<sequence length="501" mass="55208">MSALDPTTTRHRTTTGSESVHPKDELAYGIAAHDIDPIAEQKLRRKLDMRILPIVTICYLFLFLDRGNVGNARSAGLVEDLGLHTYDFNIGTSLFYVCYLLFEIPFALLIKRVGFMLVPFSIIAFGLVTTFSAFMHNRTGFFLTRVILGISEAVTMPGISYLLTRYYRRHELTSRVGCFMLVAAACGGGFGGLLAAGLLRVGRIGSRRGWNNIFLVEGIITVGWGILMIWLFPTDPENSKMLNEEERALAIRRMYVDQPSIGTTKEKATKKLVKRGVFSVTTIACSWICIVDNLSVQGLGIFLPSILRVNYPEASTIRIQLLVVPVYAVAGVVSLICTIGCVRYRIHWPFCLFGGVLTIIGYSIWITTDSTFTKARYAACFLNLTGGLINGPVVIGWAAANSSPDTIRAMVGAVTTGIGGIGSIAGVWAYVATDAHTGYHKGNSFNLAMAASLVVCCLTLLGWQVRENRVREKGGRDYRLEREREEVEVLGSLHPRFKLIH</sequence>
<dbReference type="Pfam" id="PF07690">
    <property type="entry name" value="MFS_1"/>
    <property type="match status" value="1"/>
</dbReference>
<protein>
    <submittedName>
        <fullName evidence="8">Major facilitator superfamily domain-containing protein</fullName>
    </submittedName>
</protein>
<evidence type="ECO:0000313" key="8">
    <source>
        <dbReference type="EMBL" id="TFL00334.1"/>
    </source>
</evidence>
<evidence type="ECO:0000256" key="3">
    <source>
        <dbReference type="ARBA" id="ARBA00022692"/>
    </source>
</evidence>
<feature type="transmembrane region" description="Helical" evidence="7">
    <location>
        <begin position="84"/>
        <end position="102"/>
    </location>
</feature>
<dbReference type="SUPFAM" id="SSF103473">
    <property type="entry name" value="MFS general substrate transporter"/>
    <property type="match status" value="1"/>
</dbReference>
<feature type="transmembrane region" description="Helical" evidence="7">
    <location>
        <begin position="346"/>
        <end position="365"/>
    </location>
</feature>
<feature type="transmembrane region" description="Helical" evidence="7">
    <location>
        <begin position="47"/>
        <end position="64"/>
    </location>
</feature>
<dbReference type="PANTHER" id="PTHR43791">
    <property type="entry name" value="PERMEASE-RELATED"/>
    <property type="match status" value="1"/>
</dbReference>
<feature type="transmembrane region" description="Helical" evidence="7">
    <location>
        <begin position="141"/>
        <end position="164"/>
    </location>
</feature>
<keyword evidence="9" id="KW-1185">Reference proteome</keyword>
<name>A0A5C3QPR9_9AGAR</name>
<feature type="transmembrane region" description="Helical" evidence="7">
    <location>
        <begin position="277"/>
        <end position="307"/>
    </location>
</feature>
<keyword evidence="4 7" id="KW-1133">Transmembrane helix</keyword>
<dbReference type="InterPro" id="IPR036259">
    <property type="entry name" value="MFS_trans_sf"/>
</dbReference>
<keyword evidence="3 7" id="KW-0812">Transmembrane</keyword>
<accession>A0A5C3QPR9</accession>
<dbReference type="PANTHER" id="PTHR43791:SF48">
    <property type="entry name" value="TRANSPORTER, PUTATIVE (AFU_ORTHOLOGUE AFUA_4G01000)-RELATED"/>
    <property type="match status" value="1"/>
</dbReference>
<keyword evidence="2" id="KW-0813">Transport</keyword>
<evidence type="ECO:0000256" key="2">
    <source>
        <dbReference type="ARBA" id="ARBA00022448"/>
    </source>
</evidence>
<dbReference type="OrthoDB" id="2962993at2759"/>
<dbReference type="AlphaFoldDB" id="A0A5C3QPR9"/>
<dbReference type="EMBL" id="ML178829">
    <property type="protein sequence ID" value="TFL00334.1"/>
    <property type="molecule type" value="Genomic_DNA"/>
</dbReference>
<dbReference type="InterPro" id="IPR011701">
    <property type="entry name" value="MFS"/>
</dbReference>
<evidence type="ECO:0000256" key="6">
    <source>
        <dbReference type="SAM" id="MobiDB-lite"/>
    </source>
</evidence>
<proteinExistence type="predicted"/>
<keyword evidence="5 7" id="KW-0472">Membrane</keyword>